<comment type="caution">
    <text evidence="3">The sequence shown here is derived from an EMBL/GenBank/DDBJ whole genome shotgun (WGS) entry which is preliminary data.</text>
</comment>
<name>A0A6G1C9W3_9ORYZ</name>
<accession>A0A6G1C9W3</accession>
<keyword evidence="2" id="KW-0472">Membrane</keyword>
<protein>
    <submittedName>
        <fullName evidence="3">Uncharacterized protein</fullName>
    </submittedName>
</protein>
<evidence type="ECO:0000313" key="4">
    <source>
        <dbReference type="Proteomes" id="UP000479710"/>
    </source>
</evidence>
<keyword evidence="2" id="KW-1133">Transmembrane helix</keyword>
<gene>
    <name evidence="3" type="ORF">E2562_028108</name>
</gene>
<reference evidence="3 4" key="1">
    <citation type="submission" date="2019-11" db="EMBL/GenBank/DDBJ databases">
        <title>Whole genome sequence of Oryza granulata.</title>
        <authorList>
            <person name="Li W."/>
        </authorList>
    </citation>
    <scope>NUCLEOTIDE SEQUENCE [LARGE SCALE GENOMIC DNA]</scope>
    <source>
        <strain evidence="4">cv. Menghai</strain>
        <tissue evidence="3">Leaf</tissue>
    </source>
</reference>
<dbReference type="AlphaFoldDB" id="A0A6G1C9W3"/>
<organism evidence="3 4">
    <name type="scientific">Oryza meyeriana var. granulata</name>
    <dbReference type="NCBI Taxonomy" id="110450"/>
    <lineage>
        <taxon>Eukaryota</taxon>
        <taxon>Viridiplantae</taxon>
        <taxon>Streptophyta</taxon>
        <taxon>Embryophyta</taxon>
        <taxon>Tracheophyta</taxon>
        <taxon>Spermatophyta</taxon>
        <taxon>Magnoliopsida</taxon>
        <taxon>Liliopsida</taxon>
        <taxon>Poales</taxon>
        <taxon>Poaceae</taxon>
        <taxon>BOP clade</taxon>
        <taxon>Oryzoideae</taxon>
        <taxon>Oryzeae</taxon>
        <taxon>Oryzinae</taxon>
        <taxon>Oryza</taxon>
        <taxon>Oryza meyeriana</taxon>
    </lineage>
</organism>
<sequence>MAIMTSKILAQARDIDEEDFHSETEDTPTNEEEIEFESDQEDVIDEISGVEPNQHSLQRVLLHPNRLKPSQESARVQESRYMAAKFSSVICKVLLMVVTMVALLFSTGLAAGGPAYEYCLLKCIDDCDEYCKTMEYPHGGDCNTGPCCCLW</sequence>
<evidence type="ECO:0000256" key="1">
    <source>
        <dbReference type="SAM" id="MobiDB-lite"/>
    </source>
</evidence>
<proteinExistence type="predicted"/>
<evidence type="ECO:0000256" key="2">
    <source>
        <dbReference type="SAM" id="Phobius"/>
    </source>
</evidence>
<keyword evidence="2" id="KW-0812">Transmembrane</keyword>
<feature type="region of interest" description="Disordered" evidence="1">
    <location>
        <begin position="1"/>
        <end position="38"/>
    </location>
</feature>
<keyword evidence="4" id="KW-1185">Reference proteome</keyword>
<dbReference type="EMBL" id="SPHZ02000010">
    <property type="protein sequence ID" value="KAF0896811.1"/>
    <property type="molecule type" value="Genomic_DNA"/>
</dbReference>
<feature type="transmembrane region" description="Helical" evidence="2">
    <location>
        <begin position="89"/>
        <end position="111"/>
    </location>
</feature>
<evidence type="ECO:0000313" key="3">
    <source>
        <dbReference type="EMBL" id="KAF0896811.1"/>
    </source>
</evidence>
<dbReference type="OrthoDB" id="665214at2759"/>
<feature type="compositionally biased region" description="Acidic residues" evidence="1">
    <location>
        <begin position="15"/>
        <end position="38"/>
    </location>
</feature>
<dbReference type="Proteomes" id="UP000479710">
    <property type="component" value="Unassembled WGS sequence"/>
</dbReference>